<name>A0A9N9I0D8_9GLOM</name>
<sequence>MPQRYSTTCRQQRSGQNAFFEAIEILQEENARLLREVRMLRRQVGSLGGEVTRLEGEVANLQFHMAENLRENQQRNRIYACLVYKRNLLRAKVENL</sequence>
<protein>
    <submittedName>
        <fullName evidence="1">1717_t:CDS:1</fullName>
    </submittedName>
</protein>
<accession>A0A9N9I0D8</accession>
<gene>
    <name evidence="1" type="ORF">ALEPTO_LOCUS12007</name>
</gene>
<evidence type="ECO:0000313" key="1">
    <source>
        <dbReference type="EMBL" id="CAG8714083.1"/>
    </source>
</evidence>
<organism evidence="1 2">
    <name type="scientific">Ambispora leptoticha</name>
    <dbReference type="NCBI Taxonomy" id="144679"/>
    <lineage>
        <taxon>Eukaryota</taxon>
        <taxon>Fungi</taxon>
        <taxon>Fungi incertae sedis</taxon>
        <taxon>Mucoromycota</taxon>
        <taxon>Glomeromycotina</taxon>
        <taxon>Glomeromycetes</taxon>
        <taxon>Archaeosporales</taxon>
        <taxon>Ambisporaceae</taxon>
        <taxon>Ambispora</taxon>
    </lineage>
</organism>
<dbReference type="AlphaFoldDB" id="A0A9N9I0D8"/>
<keyword evidence="2" id="KW-1185">Reference proteome</keyword>
<evidence type="ECO:0000313" key="2">
    <source>
        <dbReference type="Proteomes" id="UP000789508"/>
    </source>
</evidence>
<comment type="caution">
    <text evidence="1">The sequence shown here is derived from an EMBL/GenBank/DDBJ whole genome shotgun (WGS) entry which is preliminary data.</text>
</comment>
<proteinExistence type="predicted"/>
<dbReference type="EMBL" id="CAJVPS010023606">
    <property type="protein sequence ID" value="CAG8714083.1"/>
    <property type="molecule type" value="Genomic_DNA"/>
</dbReference>
<dbReference type="Proteomes" id="UP000789508">
    <property type="component" value="Unassembled WGS sequence"/>
</dbReference>
<reference evidence="1" key="1">
    <citation type="submission" date="2021-06" db="EMBL/GenBank/DDBJ databases">
        <authorList>
            <person name="Kallberg Y."/>
            <person name="Tangrot J."/>
            <person name="Rosling A."/>
        </authorList>
    </citation>
    <scope>NUCLEOTIDE SEQUENCE</scope>
    <source>
        <strain evidence="1">FL130A</strain>
    </source>
</reference>